<reference evidence="1" key="1">
    <citation type="submission" date="2023-04" db="EMBL/GenBank/DDBJ databases">
        <title>Draft Genome sequencing of Naganishia species isolated from polar environments using Oxford Nanopore Technology.</title>
        <authorList>
            <person name="Leo P."/>
            <person name="Venkateswaran K."/>
        </authorList>
    </citation>
    <scope>NUCLEOTIDE SEQUENCE</scope>
    <source>
        <strain evidence="1">MNA-CCFEE 5262</strain>
    </source>
</reference>
<evidence type="ECO:0000313" key="2">
    <source>
        <dbReference type="Proteomes" id="UP001230649"/>
    </source>
</evidence>
<gene>
    <name evidence="1" type="ORF">QFC20_003991</name>
</gene>
<dbReference type="EMBL" id="JASBWS010000041">
    <property type="protein sequence ID" value="KAJ9106803.1"/>
    <property type="molecule type" value="Genomic_DNA"/>
</dbReference>
<evidence type="ECO:0000313" key="1">
    <source>
        <dbReference type="EMBL" id="KAJ9106803.1"/>
    </source>
</evidence>
<dbReference type="Proteomes" id="UP001230649">
    <property type="component" value="Unassembled WGS sequence"/>
</dbReference>
<comment type="caution">
    <text evidence="1">The sequence shown here is derived from an EMBL/GenBank/DDBJ whole genome shotgun (WGS) entry which is preliminary data.</text>
</comment>
<accession>A0ACC2W5W9</accession>
<organism evidence="1 2">
    <name type="scientific">Naganishia adeliensis</name>
    <dbReference type="NCBI Taxonomy" id="92952"/>
    <lineage>
        <taxon>Eukaryota</taxon>
        <taxon>Fungi</taxon>
        <taxon>Dikarya</taxon>
        <taxon>Basidiomycota</taxon>
        <taxon>Agaricomycotina</taxon>
        <taxon>Tremellomycetes</taxon>
        <taxon>Filobasidiales</taxon>
        <taxon>Filobasidiaceae</taxon>
        <taxon>Naganishia</taxon>
    </lineage>
</organism>
<name>A0ACC2W5W9_9TREE</name>
<protein>
    <submittedName>
        <fullName evidence="1">Uncharacterized protein</fullName>
    </submittedName>
</protein>
<proteinExistence type="predicted"/>
<sequence>MALEEMGWQPERRESRIKAVPYRIHSSSSYSKEFTPAKIIPNKPEDHTSRWSCQAGDTQPWLLLELSKPAVLHQVIMGKYKEDHPCNAQSLRFLAGDDPSHLEEVLDINLKNDSTPETANLRHTARVWKGDMSGGNLWDLGKERNVIPDQPFAVRYVKIMPGRAYEPRYNVSLWHIKLAGIVDAAYVEKVQRDWSQAQKLQKDRLVLKHLRYSPDLRPAFQNVLRLTQASHKMSTIYEHPTITRLFEELVLNRNYLASEEILQEMYQQDLMKGYDALVPKRYSWKTLHDSSMEPPSIRGGHAMCVHDGTVWLFGGSDGRVQFDDFWRGTLGDESLSWTEVERRSDIWPESQGRYLLTATSEHVYMISCTKLNSTGIPRNESFGLVVDDLVEAVASAEKSSQAEAVRTESMWQYDIAKDEWRSIGQLKICSHEATVFAECFDSVNIRHVIITPRTLPDSHDSADDRLRIESISPPDQLNIDSTSQSFINLDGTALILMTGKSSDCVIPSKDKQTSILAYSVSQGEWQELVMDDDVYPGIPEPLQADSREYRVRKCGHEMAYDRVSGRCFLYGGRTDEHGLQGNLAAELVLHSVRPVDVLRKCRRSIRRESRSSLEALAFLQDSLSEVTDPFDVEEQRDLKVLFTSLLRQTEQRMGSLDAGKSEPVPLLY</sequence>
<keyword evidence="2" id="KW-1185">Reference proteome</keyword>